<dbReference type="InterPro" id="IPR029069">
    <property type="entry name" value="HotDog_dom_sf"/>
</dbReference>
<protein>
    <submittedName>
        <fullName evidence="3">PaaI family thioesterase</fullName>
    </submittedName>
</protein>
<sequence>MEKIAILREKFTREGYAQFLGMKLEELAEGYARVRMKVQEHLHNIFSTLHGGALFSLLDEAFELACNSHVEDAVAISVTVHYMRPVVSGELVAEAKEVALTPRTGLYSLTAYNGDGIPVAFAQALCYRKRKD</sequence>
<dbReference type="AlphaFoldDB" id="A0A7V4DEX4"/>
<dbReference type="Gene3D" id="3.10.129.10">
    <property type="entry name" value="Hotdog Thioesterase"/>
    <property type="match status" value="1"/>
</dbReference>
<comment type="caution">
    <text evidence="3">The sequence shown here is derived from an EMBL/GenBank/DDBJ whole genome shotgun (WGS) entry which is preliminary data.</text>
</comment>
<dbReference type="InterPro" id="IPR003736">
    <property type="entry name" value="PAAI_dom"/>
</dbReference>
<dbReference type="EMBL" id="DTFV01000130">
    <property type="protein sequence ID" value="HGI31469.1"/>
    <property type="molecule type" value="Genomic_DNA"/>
</dbReference>
<evidence type="ECO:0000259" key="2">
    <source>
        <dbReference type="Pfam" id="PF03061"/>
    </source>
</evidence>
<organism evidence="3">
    <name type="scientific">Candidatus Caldatribacterium californiense</name>
    <dbReference type="NCBI Taxonomy" id="1454726"/>
    <lineage>
        <taxon>Bacteria</taxon>
        <taxon>Pseudomonadati</taxon>
        <taxon>Atribacterota</taxon>
        <taxon>Atribacteria</taxon>
        <taxon>Atribacterales</taxon>
        <taxon>Candidatus Caldatribacteriaceae</taxon>
        <taxon>Candidatus Caldatribacterium</taxon>
    </lineage>
</organism>
<gene>
    <name evidence="3" type="ORF">ENV30_09245</name>
</gene>
<dbReference type="PANTHER" id="PTHR42856:SF1">
    <property type="entry name" value="ACYL-COENZYME A THIOESTERASE PAAI"/>
    <property type="match status" value="1"/>
</dbReference>
<dbReference type="InterPro" id="IPR006683">
    <property type="entry name" value="Thioestr_dom"/>
</dbReference>
<feature type="domain" description="Thioesterase" evidence="2">
    <location>
        <begin position="47"/>
        <end position="117"/>
    </location>
</feature>
<dbReference type="NCBIfam" id="TIGR00369">
    <property type="entry name" value="unchar_dom_1"/>
    <property type="match status" value="1"/>
</dbReference>
<name>A0A7V4DEX4_9BACT</name>
<accession>A0A7V4DEX4</accession>
<evidence type="ECO:0000313" key="3">
    <source>
        <dbReference type="EMBL" id="HGI31469.1"/>
    </source>
</evidence>
<dbReference type="GO" id="GO:0016289">
    <property type="term" value="F:acyl-CoA hydrolase activity"/>
    <property type="evidence" value="ECO:0007669"/>
    <property type="project" value="UniProtKB-ARBA"/>
</dbReference>
<evidence type="ECO:0000256" key="1">
    <source>
        <dbReference type="ARBA" id="ARBA00022801"/>
    </source>
</evidence>
<dbReference type="SUPFAM" id="SSF54637">
    <property type="entry name" value="Thioesterase/thiol ester dehydrase-isomerase"/>
    <property type="match status" value="1"/>
</dbReference>
<dbReference type="Pfam" id="PF03061">
    <property type="entry name" value="4HBT"/>
    <property type="match status" value="1"/>
</dbReference>
<dbReference type="CDD" id="cd03443">
    <property type="entry name" value="PaaI_thioesterase"/>
    <property type="match status" value="1"/>
</dbReference>
<dbReference type="InterPro" id="IPR052723">
    <property type="entry name" value="Acyl-CoA_thioesterase_PaaI"/>
</dbReference>
<reference evidence="3" key="1">
    <citation type="journal article" date="2020" name="mSystems">
        <title>Genome- and Community-Level Interaction Insights into Carbon Utilization and Element Cycling Functions of Hydrothermarchaeota in Hydrothermal Sediment.</title>
        <authorList>
            <person name="Zhou Z."/>
            <person name="Liu Y."/>
            <person name="Xu W."/>
            <person name="Pan J."/>
            <person name="Luo Z.H."/>
            <person name="Li M."/>
        </authorList>
    </citation>
    <scope>NUCLEOTIDE SEQUENCE [LARGE SCALE GENOMIC DNA]</scope>
    <source>
        <strain evidence="3">SpSt-747</strain>
    </source>
</reference>
<keyword evidence="1" id="KW-0378">Hydrolase</keyword>
<dbReference type="PANTHER" id="PTHR42856">
    <property type="entry name" value="ACYL-COENZYME A THIOESTERASE PAAI"/>
    <property type="match status" value="1"/>
</dbReference>
<proteinExistence type="predicted"/>